<comment type="catalytic activity">
    <reaction evidence="1">
        <text>[phosphatase 2A protein]-C-terminal L-leucine + S-adenosyl-L-methionine = [phosphatase 2A protein]-C-terminal L-leucine methyl ester + S-adenosyl-L-homocysteine</text>
        <dbReference type="Rhea" id="RHEA:48544"/>
        <dbReference type="Rhea" id="RHEA-COMP:12134"/>
        <dbReference type="Rhea" id="RHEA-COMP:12135"/>
        <dbReference type="ChEBI" id="CHEBI:57856"/>
        <dbReference type="ChEBI" id="CHEBI:59789"/>
        <dbReference type="ChEBI" id="CHEBI:90516"/>
        <dbReference type="ChEBI" id="CHEBI:90517"/>
        <dbReference type="EC" id="2.1.1.233"/>
    </reaction>
</comment>
<evidence type="ECO:0000256" key="4">
    <source>
        <dbReference type="ARBA" id="ARBA00022603"/>
    </source>
</evidence>
<dbReference type="AlphaFoldDB" id="A0A1Y3B686"/>
<evidence type="ECO:0000313" key="9">
    <source>
        <dbReference type="Proteomes" id="UP000194236"/>
    </source>
</evidence>
<keyword evidence="5 8" id="KW-0808">Transferase</keyword>
<dbReference type="Pfam" id="PF04072">
    <property type="entry name" value="LCM"/>
    <property type="match status" value="1"/>
</dbReference>
<dbReference type="InterPro" id="IPR016651">
    <property type="entry name" value="LCMT1"/>
</dbReference>
<dbReference type="EMBL" id="MUJZ01042117">
    <property type="protein sequence ID" value="OTF75413.1"/>
    <property type="molecule type" value="Genomic_DNA"/>
</dbReference>
<proteinExistence type="inferred from homology"/>
<evidence type="ECO:0000313" key="8">
    <source>
        <dbReference type="EMBL" id="OTF75413.1"/>
    </source>
</evidence>
<dbReference type="InterPro" id="IPR029063">
    <property type="entry name" value="SAM-dependent_MTases_sf"/>
</dbReference>
<dbReference type="PANTHER" id="PTHR13600">
    <property type="entry name" value="LEUCINE CARBOXYL METHYLTRANSFERASE"/>
    <property type="match status" value="1"/>
</dbReference>
<sequence>MAKKIPNKNDLTIKSVTGTNDYSTLSKYSMINKGYCCDPYLKYFINENDSKMKRAPIIHHGYYVRFRAIEYGWQKVLSDSNEQINVIISFGAGFDTSSFRYRNDRNIFIEIDHPEVCRRKADIIRSNPELFGHNKP</sequence>
<evidence type="ECO:0000256" key="2">
    <source>
        <dbReference type="ARBA" id="ARBA00010703"/>
    </source>
</evidence>
<dbReference type="Proteomes" id="UP000194236">
    <property type="component" value="Unassembled WGS sequence"/>
</dbReference>
<keyword evidence="9" id="KW-1185">Reference proteome</keyword>
<comment type="similarity">
    <text evidence="2">Belongs to the methyltransferase superfamily. LCMT family.</text>
</comment>
<evidence type="ECO:0000256" key="5">
    <source>
        <dbReference type="ARBA" id="ARBA00022679"/>
    </source>
</evidence>
<protein>
    <recommendedName>
        <fullName evidence="3">[phosphatase 2A protein]-leucine-carboxy methyltransferase</fullName>
        <ecNumber evidence="3">2.1.1.233</ecNumber>
    </recommendedName>
    <alternativeName>
        <fullName evidence="7">[Phosphatase 2A protein]-leucine-carboxy methyltransferase 1</fullName>
    </alternativeName>
</protein>
<evidence type="ECO:0000256" key="3">
    <source>
        <dbReference type="ARBA" id="ARBA00012834"/>
    </source>
</evidence>
<gene>
    <name evidence="8" type="ORF">BLA29_000479</name>
</gene>
<dbReference type="InterPro" id="IPR007213">
    <property type="entry name" value="Ppm1/Ppm2/Tcmp"/>
</dbReference>
<evidence type="ECO:0000256" key="1">
    <source>
        <dbReference type="ARBA" id="ARBA00000724"/>
    </source>
</evidence>
<dbReference type="GO" id="GO:0032259">
    <property type="term" value="P:methylation"/>
    <property type="evidence" value="ECO:0007669"/>
    <property type="project" value="UniProtKB-KW"/>
</dbReference>
<dbReference type="Gene3D" id="3.40.50.150">
    <property type="entry name" value="Vaccinia Virus protein VP39"/>
    <property type="match status" value="1"/>
</dbReference>
<accession>A0A1Y3B686</accession>
<comment type="caution">
    <text evidence="8">The sequence shown here is derived from an EMBL/GenBank/DDBJ whole genome shotgun (WGS) entry which is preliminary data.</text>
</comment>
<keyword evidence="4 8" id="KW-0489">Methyltransferase</keyword>
<dbReference type="PANTHER" id="PTHR13600:SF21">
    <property type="entry name" value="LEUCINE CARBOXYL METHYLTRANSFERASE 1"/>
    <property type="match status" value="1"/>
</dbReference>
<organism evidence="8 9">
    <name type="scientific">Euroglyphus maynei</name>
    <name type="common">Mayne's house dust mite</name>
    <dbReference type="NCBI Taxonomy" id="6958"/>
    <lineage>
        <taxon>Eukaryota</taxon>
        <taxon>Metazoa</taxon>
        <taxon>Ecdysozoa</taxon>
        <taxon>Arthropoda</taxon>
        <taxon>Chelicerata</taxon>
        <taxon>Arachnida</taxon>
        <taxon>Acari</taxon>
        <taxon>Acariformes</taxon>
        <taxon>Sarcoptiformes</taxon>
        <taxon>Astigmata</taxon>
        <taxon>Psoroptidia</taxon>
        <taxon>Analgoidea</taxon>
        <taxon>Pyroglyphidae</taxon>
        <taxon>Pyroglyphinae</taxon>
        <taxon>Euroglyphus</taxon>
    </lineage>
</organism>
<reference evidence="8 9" key="1">
    <citation type="submission" date="2017-03" db="EMBL/GenBank/DDBJ databases">
        <title>Genome Survey of Euroglyphus maynei.</title>
        <authorList>
            <person name="Arlian L.G."/>
            <person name="Morgan M.S."/>
            <person name="Rider S.D."/>
        </authorList>
    </citation>
    <scope>NUCLEOTIDE SEQUENCE [LARGE SCALE GENOMIC DNA]</scope>
    <source>
        <strain evidence="8">Arlian Lab</strain>
        <tissue evidence="8">Whole body</tissue>
    </source>
</reference>
<keyword evidence="6" id="KW-0949">S-adenosyl-L-methionine</keyword>
<evidence type="ECO:0000256" key="7">
    <source>
        <dbReference type="ARBA" id="ARBA00032526"/>
    </source>
</evidence>
<dbReference type="OrthoDB" id="203237at2759"/>
<dbReference type="GO" id="GO:0005829">
    <property type="term" value="C:cytosol"/>
    <property type="evidence" value="ECO:0007669"/>
    <property type="project" value="TreeGrafter"/>
</dbReference>
<dbReference type="EC" id="2.1.1.233" evidence="3"/>
<dbReference type="GO" id="GO:0018423">
    <property type="term" value="F:protein C-terminal leucine carboxyl O-methyltransferase activity"/>
    <property type="evidence" value="ECO:0007669"/>
    <property type="project" value="UniProtKB-EC"/>
</dbReference>
<name>A0A1Y3B686_EURMA</name>
<dbReference type="SUPFAM" id="SSF53335">
    <property type="entry name" value="S-adenosyl-L-methionine-dependent methyltransferases"/>
    <property type="match status" value="1"/>
</dbReference>
<evidence type="ECO:0000256" key="6">
    <source>
        <dbReference type="ARBA" id="ARBA00022691"/>
    </source>
</evidence>